<protein>
    <submittedName>
        <fullName evidence="1">Uncharacterized protein</fullName>
    </submittedName>
</protein>
<evidence type="ECO:0000313" key="1">
    <source>
        <dbReference type="EMBL" id="QJA60481.1"/>
    </source>
</evidence>
<reference evidence="1" key="1">
    <citation type="submission" date="2020-03" db="EMBL/GenBank/DDBJ databases">
        <title>The deep terrestrial virosphere.</title>
        <authorList>
            <person name="Holmfeldt K."/>
            <person name="Nilsson E."/>
            <person name="Simone D."/>
            <person name="Lopez-Fernandez M."/>
            <person name="Wu X."/>
            <person name="de Brujin I."/>
            <person name="Lundin D."/>
            <person name="Andersson A."/>
            <person name="Bertilsson S."/>
            <person name="Dopson M."/>
        </authorList>
    </citation>
    <scope>NUCLEOTIDE SEQUENCE</scope>
    <source>
        <strain evidence="2">MM415A01956</strain>
        <strain evidence="1">MM415B01114</strain>
    </source>
</reference>
<dbReference type="EMBL" id="MT142111">
    <property type="protein sequence ID" value="QJA74640.1"/>
    <property type="molecule type" value="Genomic_DNA"/>
</dbReference>
<gene>
    <name evidence="2" type="ORF">MM415A01956_0008</name>
    <name evidence="1" type="ORF">MM415B01114_0031</name>
</gene>
<accession>A0A6M3ITI3</accession>
<proteinExistence type="predicted"/>
<name>A0A6M3ITI3_9ZZZZ</name>
<dbReference type="AlphaFoldDB" id="A0A6M3ITI3"/>
<sequence>MDNETFKIEVENSHNRSKRVLIRKEAEYSSGKDRLDQFHRAASAQNINPCEALIGMATKHFTSIADMAKDPTIHTMKQWREKTGDLRNYTILLEALLIDIGVK</sequence>
<organism evidence="1">
    <name type="scientific">viral metagenome</name>
    <dbReference type="NCBI Taxonomy" id="1070528"/>
    <lineage>
        <taxon>unclassified sequences</taxon>
        <taxon>metagenomes</taxon>
        <taxon>organismal metagenomes</taxon>
    </lineage>
</organism>
<dbReference type="EMBL" id="MT141410">
    <property type="protein sequence ID" value="QJA60481.1"/>
    <property type="molecule type" value="Genomic_DNA"/>
</dbReference>
<evidence type="ECO:0000313" key="2">
    <source>
        <dbReference type="EMBL" id="QJA74640.1"/>
    </source>
</evidence>